<reference evidence="1 2" key="2">
    <citation type="journal article" date="2013" name="Int. J. Syst. Evol. Microbiol.">
        <title>Methylophaga nitratireducenticrescens sp. nov. and Methylophaga frappieri sp. nov., isolated from the biofilm of the methanol-fed denitrification system treating the seawater at the Montreal Biodome.</title>
        <authorList>
            <person name="Villeneuve C."/>
            <person name="Martineau C."/>
            <person name="Mauffrey F."/>
            <person name="Villemur R."/>
        </authorList>
    </citation>
    <scope>NUCLEOTIDE SEQUENCE [LARGE SCALE GENOMIC DNA]</scope>
    <source>
        <strain evidence="1 2">JAM1</strain>
    </source>
</reference>
<accession>I1XF25</accession>
<sequence length="45" mass="5186">MHQLSFHYSKLFRHLLILLDQLGCIAAVTIKPIPLEKSTDNDSDY</sequence>
<dbReference type="Proteomes" id="UP000009144">
    <property type="component" value="Chromosome"/>
</dbReference>
<proteinExistence type="predicted"/>
<dbReference type="PATRIC" id="fig|754476.3.peg.134"/>
<keyword evidence="2" id="KW-1185">Reference proteome</keyword>
<name>I1XF25_METNJ</name>
<dbReference type="EMBL" id="CP003390">
    <property type="protein sequence ID" value="AFI82994.1"/>
    <property type="molecule type" value="Genomic_DNA"/>
</dbReference>
<gene>
    <name evidence="1" type="ordered locus">Q7A_135</name>
</gene>
<dbReference type="AlphaFoldDB" id="I1XF25"/>
<dbReference type="STRING" id="754476.Q7A_135"/>
<evidence type="ECO:0000313" key="2">
    <source>
        <dbReference type="Proteomes" id="UP000009144"/>
    </source>
</evidence>
<protein>
    <submittedName>
        <fullName evidence="1">Uncharacterized protein</fullName>
    </submittedName>
</protein>
<reference evidence="1 2" key="1">
    <citation type="journal article" date="2012" name="J. Bacteriol.">
        <title>Complete genome sequences of Methylophaga sp. strain JAM1 and Methylophaga sp. strain JAM7.</title>
        <authorList>
            <person name="Villeneuve C."/>
            <person name="Martineau C."/>
            <person name="Mauffrey F."/>
            <person name="Villemur R."/>
        </authorList>
    </citation>
    <scope>NUCLEOTIDE SEQUENCE [LARGE SCALE GENOMIC DNA]</scope>
    <source>
        <strain evidence="1 2">JAM1</strain>
    </source>
</reference>
<dbReference type="HOGENOM" id="CLU_3201917_0_0_6"/>
<organism evidence="1 2">
    <name type="scientific">Methylophaga nitratireducenticrescens</name>
    <dbReference type="NCBI Taxonomy" id="754476"/>
    <lineage>
        <taxon>Bacteria</taxon>
        <taxon>Pseudomonadati</taxon>
        <taxon>Pseudomonadota</taxon>
        <taxon>Gammaproteobacteria</taxon>
        <taxon>Thiotrichales</taxon>
        <taxon>Piscirickettsiaceae</taxon>
        <taxon>Methylophaga</taxon>
    </lineage>
</organism>
<evidence type="ECO:0000313" key="1">
    <source>
        <dbReference type="EMBL" id="AFI82994.1"/>
    </source>
</evidence>